<dbReference type="AlphaFoldDB" id="A0A7Y9GCQ2"/>
<keyword evidence="3" id="KW-1185">Reference proteome</keyword>
<keyword evidence="2" id="KW-0687">Ribonucleoprotein</keyword>
<gene>
    <name evidence="2" type="ORF">BJ999_004335</name>
</gene>
<accession>A0A7Y9GCQ2</accession>
<protein>
    <submittedName>
        <fullName evidence="2">Ribosomal protein L40E</fullName>
    </submittedName>
</protein>
<comment type="caution">
    <text evidence="2">The sequence shown here is derived from an EMBL/GenBank/DDBJ whole genome shotgun (WGS) entry which is preliminary data.</text>
</comment>
<dbReference type="EMBL" id="JACCBT010000001">
    <property type="protein sequence ID" value="NYE14039.1"/>
    <property type="molecule type" value="Genomic_DNA"/>
</dbReference>
<proteinExistence type="predicted"/>
<feature type="domain" description="Zinc-ribbon" evidence="1">
    <location>
        <begin position="19"/>
        <end position="39"/>
    </location>
</feature>
<evidence type="ECO:0000259" key="1">
    <source>
        <dbReference type="Pfam" id="PF13240"/>
    </source>
</evidence>
<dbReference type="Proteomes" id="UP000591272">
    <property type="component" value="Unassembled WGS sequence"/>
</dbReference>
<name>A0A7Y9GCQ2_9ACTN</name>
<dbReference type="GO" id="GO:0005840">
    <property type="term" value="C:ribosome"/>
    <property type="evidence" value="ECO:0007669"/>
    <property type="project" value="UniProtKB-KW"/>
</dbReference>
<sequence>MRKIAMIIRRAMNVDQIPCSACGTYNSENARVCQGCGTRIG</sequence>
<evidence type="ECO:0000313" key="2">
    <source>
        <dbReference type="EMBL" id="NYE14039.1"/>
    </source>
</evidence>
<organism evidence="2 3">
    <name type="scientific">Actinomadura citrea</name>
    <dbReference type="NCBI Taxonomy" id="46158"/>
    <lineage>
        <taxon>Bacteria</taxon>
        <taxon>Bacillati</taxon>
        <taxon>Actinomycetota</taxon>
        <taxon>Actinomycetes</taxon>
        <taxon>Streptosporangiales</taxon>
        <taxon>Thermomonosporaceae</taxon>
        <taxon>Actinomadura</taxon>
    </lineage>
</organism>
<reference evidence="2 3" key="1">
    <citation type="submission" date="2020-07" db="EMBL/GenBank/DDBJ databases">
        <title>Sequencing the genomes of 1000 actinobacteria strains.</title>
        <authorList>
            <person name="Klenk H.-P."/>
        </authorList>
    </citation>
    <scope>NUCLEOTIDE SEQUENCE [LARGE SCALE GENOMIC DNA]</scope>
    <source>
        <strain evidence="2 3">DSM 43461</strain>
    </source>
</reference>
<keyword evidence="2" id="KW-0689">Ribosomal protein</keyword>
<dbReference type="Pfam" id="PF13240">
    <property type="entry name" value="Zn_Ribbon_1"/>
    <property type="match status" value="1"/>
</dbReference>
<dbReference type="RefSeq" id="WP_268247859.1">
    <property type="nucleotide sequence ID" value="NZ_BMRD01000022.1"/>
</dbReference>
<dbReference type="InterPro" id="IPR026870">
    <property type="entry name" value="Zinc_ribbon_dom"/>
</dbReference>
<evidence type="ECO:0000313" key="3">
    <source>
        <dbReference type="Proteomes" id="UP000591272"/>
    </source>
</evidence>